<dbReference type="Pfam" id="PF25455">
    <property type="entry name" value="Beta-barrel_CAF17_C"/>
    <property type="match status" value="1"/>
</dbReference>
<protein>
    <submittedName>
        <fullName evidence="2">Folate-binding protein</fullName>
    </submittedName>
</protein>
<organism evidence="2 3">
    <name type="scientific">Nguyenibacter vanlangensis</name>
    <dbReference type="NCBI Taxonomy" id="1216886"/>
    <lineage>
        <taxon>Bacteria</taxon>
        <taxon>Pseudomonadati</taxon>
        <taxon>Pseudomonadota</taxon>
        <taxon>Alphaproteobacteria</taxon>
        <taxon>Acetobacterales</taxon>
        <taxon>Acetobacteraceae</taxon>
        <taxon>Nguyenibacter</taxon>
    </lineage>
</organism>
<evidence type="ECO:0000259" key="1">
    <source>
        <dbReference type="Pfam" id="PF25455"/>
    </source>
</evidence>
<feature type="domain" description="CAF17 C-terminal" evidence="1">
    <location>
        <begin position="1"/>
        <end position="32"/>
    </location>
</feature>
<comment type="caution">
    <text evidence="2">The sequence shown here is derived from an EMBL/GenBank/DDBJ whole genome shotgun (WGS) entry which is preliminary data.</text>
</comment>
<proteinExistence type="predicted"/>
<sequence length="38" mass="4142">DGLGLAMLRLEHRDAVLEADGHAVRAHLPPWLSLPEGQ</sequence>
<dbReference type="EMBL" id="JABXXP010001213">
    <property type="protein sequence ID" value="NVN13815.1"/>
    <property type="molecule type" value="Genomic_DNA"/>
</dbReference>
<name>A0A7Y7J1V5_9PROT</name>
<feature type="non-terminal residue" evidence="2">
    <location>
        <position position="1"/>
    </location>
</feature>
<evidence type="ECO:0000313" key="3">
    <source>
        <dbReference type="Proteomes" id="UP000534870"/>
    </source>
</evidence>
<reference evidence="2 3" key="1">
    <citation type="submission" date="2020-06" db="EMBL/GenBank/DDBJ databases">
        <title>Description of novel acetic acid bacteria.</title>
        <authorList>
            <person name="Sombolestani A."/>
        </authorList>
    </citation>
    <scope>NUCLEOTIDE SEQUENCE [LARGE SCALE GENOMIC DNA]</scope>
    <source>
        <strain evidence="2 3">LMG 31431</strain>
    </source>
</reference>
<dbReference type="Proteomes" id="UP000534870">
    <property type="component" value="Unassembled WGS sequence"/>
</dbReference>
<dbReference type="InterPro" id="IPR057460">
    <property type="entry name" value="CAF17_C"/>
</dbReference>
<accession>A0A7Y7J1V5</accession>
<gene>
    <name evidence="2" type="ORF">HUK84_22185</name>
</gene>
<evidence type="ECO:0000313" key="2">
    <source>
        <dbReference type="EMBL" id="NVN13815.1"/>
    </source>
</evidence>
<dbReference type="AlphaFoldDB" id="A0A7Y7J1V5"/>